<keyword evidence="11" id="KW-1185">Reference proteome</keyword>
<keyword evidence="3 8" id="KW-0732">Signal</keyword>
<dbReference type="GeneID" id="40320141"/>
<gene>
    <name evidence="10" type="ORF">Tco025E_06530</name>
</gene>
<proteinExistence type="predicted"/>
<dbReference type="Pfam" id="PF09430">
    <property type="entry name" value="EMC7_beta-sandw"/>
    <property type="match status" value="1"/>
</dbReference>
<evidence type="ECO:0000256" key="7">
    <source>
        <dbReference type="SAM" id="Phobius"/>
    </source>
</evidence>
<feature type="region of interest" description="Disordered" evidence="6">
    <location>
        <begin position="207"/>
        <end position="243"/>
    </location>
</feature>
<evidence type="ECO:0000256" key="6">
    <source>
        <dbReference type="SAM" id="MobiDB-lite"/>
    </source>
</evidence>
<feature type="compositionally biased region" description="Basic and acidic residues" evidence="6">
    <location>
        <begin position="207"/>
        <end position="217"/>
    </location>
</feature>
<evidence type="ECO:0000313" key="10">
    <source>
        <dbReference type="EMBL" id="RNF12069.1"/>
    </source>
</evidence>
<accession>A0A422P2Y8</accession>
<evidence type="ECO:0000256" key="2">
    <source>
        <dbReference type="ARBA" id="ARBA00022692"/>
    </source>
</evidence>
<keyword evidence="2 7" id="KW-0812">Transmembrane</keyword>
<dbReference type="EMBL" id="MKKU01000446">
    <property type="protein sequence ID" value="RNF12069.1"/>
    <property type="molecule type" value="Genomic_DNA"/>
</dbReference>
<protein>
    <submittedName>
        <fullName evidence="10">C15orf24 protein</fullName>
    </submittedName>
</protein>
<dbReference type="PANTHER" id="PTHR13605:SF4">
    <property type="entry name" value="ER MEMBRANE PROTEIN COMPLEX SUBUNIT 7"/>
    <property type="match status" value="1"/>
</dbReference>
<evidence type="ECO:0000259" key="9">
    <source>
        <dbReference type="Pfam" id="PF09430"/>
    </source>
</evidence>
<feature type="transmembrane region" description="Helical" evidence="7">
    <location>
        <begin position="181"/>
        <end position="203"/>
    </location>
</feature>
<dbReference type="InterPro" id="IPR039163">
    <property type="entry name" value="EMC7"/>
</dbReference>
<evidence type="ECO:0000256" key="3">
    <source>
        <dbReference type="ARBA" id="ARBA00022729"/>
    </source>
</evidence>
<evidence type="ECO:0000256" key="4">
    <source>
        <dbReference type="ARBA" id="ARBA00022989"/>
    </source>
</evidence>
<sequence>MAARRSSGRTANGAVVAGCGALFVLLSLLCAAAGGAEPQQAPPATPAYFGRLSIHPNFFHHPDARNPLWRVQGGEVVLSNGAHLIRAPVHPDGSFVVYDLPYGSYHLHAEFADFIYPTVRVDVTQKTVQGITRPIIRTYTNDGAMLPVQGTGLDDASPAVIPLAGTHEYYVPREQYSLWNFLMNPMIILMVVSMGLMGMMQLLPEEDRKESAREMQRLRRQLSGDNAEDKKAPALAASGKKPE</sequence>
<reference evidence="10 11" key="1">
    <citation type="journal article" date="2018" name="BMC Genomics">
        <title>Genomic comparison of Trypanosoma conorhini and Trypanosoma rangeli to Trypanosoma cruzi strains of high and low virulence.</title>
        <authorList>
            <person name="Bradwell K.R."/>
            <person name="Koparde V.N."/>
            <person name="Matveyev A.V."/>
            <person name="Serrano M.G."/>
            <person name="Alves J.M."/>
            <person name="Parikh H."/>
            <person name="Huang B."/>
            <person name="Lee V."/>
            <person name="Espinosa-Alvarez O."/>
            <person name="Ortiz P.A."/>
            <person name="Costa-Martins A.G."/>
            <person name="Teixeira M.M."/>
            <person name="Buck G.A."/>
        </authorList>
    </citation>
    <scope>NUCLEOTIDE SEQUENCE [LARGE SCALE GENOMIC DNA]</scope>
    <source>
        <strain evidence="10 11">025E</strain>
    </source>
</reference>
<comment type="caution">
    <text evidence="10">The sequence shown here is derived from an EMBL/GenBank/DDBJ whole genome shotgun (WGS) entry which is preliminary data.</text>
</comment>
<feature type="chain" id="PRO_5019119308" evidence="8">
    <location>
        <begin position="37"/>
        <end position="243"/>
    </location>
</feature>
<comment type="subcellular location">
    <subcellularLocation>
        <location evidence="1">Membrane</location>
        <topology evidence="1">Single-pass membrane protein</topology>
    </subcellularLocation>
</comment>
<dbReference type="GO" id="GO:0072546">
    <property type="term" value="C:EMC complex"/>
    <property type="evidence" value="ECO:0007669"/>
    <property type="project" value="TreeGrafter"/>
</dbReference>
<dbReference type="PANTHER" id="PTHR13605">
    <property type="entry name" value="ER MEMBRANE PROTEIN COMPLEX SUBUNIT 7"/>
    <property type="match status" value="1"/>
</dbReference>
<dbReference type="OrthoDB" id="27095at2759"/>
<dbReference type="RefSeq" id="XP_029226485.1">
    <property type="nucleotide sequence ID" value="XM_029373405.1"/>
</dbReference>
<evidence type="ECO:0000256" key="5">
    <source>
        <dbReference type="ARBA" id="ARBA00023136"/>
    </source>
</evidence>
<evidence type="ECO:0000313" key="11">
    <source>
        <dbReference type="Proteomes" id="UP000284403"/>
    </source>
</evidence>
<keyword evidence="4 7" id="KW-1133">Transmembrane helix</keyword>
<dbReference type="AlphaFoldDB" id="A0A422P2Y8"/>
<feature type="signal peptide" evidence="8">
    <location>
        <begin position="1"/>
        <end position="36"/>
    </location>
</feature>
<evidence type="ECO:0000256" key="1">
    <source>
        <dbReference type="ARBA" id="ARBA00004167"/>
    </source>
</evidence>
<organism evidence="10 11">
    <name type="scientific">Trypanosoma conorhini</name>
    <dbReference type="NCBI Taxonomy" id="83891"/>
    <lineage>
        <taxon>Eukaryota</taxon>
        <taxon>Discoba</taxon>
        <taxon>Euglenozoa</taxon>
        <taxon>Kinetoplastea</taxon>
        <taxon>Metakinetoplastina</taxon>
        <taxon>Trypanosomatida</taxon>
        <taxon>Trypanosomatidae</taxon>
        <taxon>Trypanosoma</taxon>
    </lineage>
</organism>
<feature type="domain" description="ER membrane protein complex subunit 7 beta-sandwich" evidence="9">
    <location>
        <begin position="66"/>
        <end position="189"/>
    </location>
</feature>
<keyword evidence="5 7" id="KW-0472">Membrane</keyword>
<name>A0A422P2Y8_9TRYP</name>
<dbReference type="InterPro" id="IPR019008">
    <property type="entry name" value="Beta_sandwich_EMC7"/>
</dbReference>
<evidence type="ECO:0000256" key="8">
    <source>
        <dbReference type="SAM" id="SignalP"/>
    </source>
</evidence>
<dbReference type="Proteomes" id="UP000284403">
    <property type="component" value="Unassembled WGS sequence"/>
</dbReference>